<dbReference type="PANTHER" id="PTHR33077:SF90">
    <property type="entry name" value="PROTEIN TIFY 7"/>
    <property type="match status" value="1"/>
</dbReference>
<reference evidence="4" key="2">
    <citation type="submission" date="2020-08" db="EMBL/GenBank/DDBJ databases">
        <title>Plant Genome Project.</title>
        <authorList>
            <person name="Zhang R.-G."/>
        </authorList>
    </citation>
    <scope>NUCLEOTIDE SEQUENCE</scope>
    <source>
        <strain evidence="4">Huo1</strain>
        <tissue evidence="4">Leaf</tissue>
    </source>
</reference>
<dbReference type="GO" id="GO:2000022">
    <property type="term" value="P:regulation of jasmonic acid mediated signaling pathway"/>
    <property type="evidence" value="ECO:0007669"/>
    <property type="project" value="UniProtKB-UniRule"/>
</dbReference>
<evidence type="ECO:0000256" key="2">
    <source>
        <dbReference type="RuleBase" id="RU369065"/>
    </source>
</evidence>
<dbReference type="SMART" id="SM00979">
    <property type="entry name" value="TIFY"/>
    <property type="match status" value="1"/>
</dbReference>
<evidence type="ECO:0000256" key="1">
    <source>
        <dbReference type="ARBA" id="ARBA00008614"/>
    </source>
</evidence>
<protein>
    <recommendedName>
        <fullName evidence="2">Protein TIFY</fullName>
    </recommendedName>
    <alternativeName>
        <fullName evidence="2">Jasmonate ZIM domain-containing protein</fullName>
    </alternativeName>
</protein>
<comment type="subcellular location">
    <subcellularLocation>
        <location evidence="2">Nucleus</location>
    </subcellularLocation>
</comment>
<dbReference type="InterPro" id="IPR018467">
    <property type="entry name" value="CCT_CS"/>
</dbReference>
<proteinExistence type="inferred from homology"/>
<keyword evidence="2" id="KW-1184">Jasmonic acid signaling pathway</keyword>
<evidence type="ECO:0000259" key="3">
    <source>
        <dbReference type="PROSITE" id="PS51320"/>
    </source>
</evidence>
<gene>
    <name evidence="4" type="ORF">SASPL_117449</name>
</gene>
<dbReference type="GO" id="GO:0009611">
    <property type="term" value="P:response to wounding"/>
    <property type="evidence" value="ECO:0007669"/>
    <property type="project" value="UniProtKB-UniRule"/>
</dbReference>
<comment type="domain">
    <text evidence="2">The jas domain is required for interaction with COI1.</text>
</comment>
<comment type="function">
    <text evidence="2">Repressor of jasmonate responses.</text>
</comment>
<sequence length="297" mass="31528">MEWPLPNKSYANPQLLSFHGSNAKTGFDSLASAGLVTITTKEIDCDRTSYSTVMQKNIDQGGVRYTVTTYPTNPTKVTVSPASVHPSFLPLSPQPISAIPPLSSSSPVVGTTDLRNSSKISGAPAQLTMFYNGSVCVYDNVSADKAQAIMLLAGNGAPTASSSPARAAPIQAVTPQPSILESYVVNHPYGVASHRPSPAANATNRVSQSLNWGGAISDMNGSKQGSVLVLSNKFEPLRAVSSPASESAFTNSSSSVPQFRRKSLARFLEKRKERTNGDVFLDFRAISTAPYDDKESP</sequence>
<keyword evidence="2" id="KW-0539">Nucleus</keyword>
<dbReference type="PANTHER" id="PTHR33077">
    <property type="entry name" value="PROTEIN TIFY 4A-RELATED-RELATED"/>
    <property type="match status" value="1"/>
</dbReference>
<dbReference type="Pfam" id="PF09425">
    <property type="entry name" value="Jas_motif"/>
    <property type="match status" value="1"/>
</dbReference>
<dbReference type="AlphaFoldDB" id="A0A8X8XZA6"/>
<reference evidence="4" key="1">
    <citation type="submission" date="2018-01" db="EMBL/GenBank/DDBJ databases">
        <authorList>
            <person name="Mao J.F."/>
        </authorList>
    </citation>
    <scope>NUCLEOTIDE SEQUENCE</scope>
    <source>
        <strain evidence="4">Huo1</strain>
        <tissue evidence="4">Leaf</tissue>
    </source>
</reference>
<evidence type="ECO:0000313" key="4">
    <source>
        <dbReference type="EMBL" id="KAG6420905.1"/>
    </source>
</evidence>
<dbReference type="Proteomes" id="UP000298416">
    <property type="component" value="Unassembled WGS sequence"/>
</dbReference>
<dbReference type="GO" id="GO:0031347">
    <property type="term" value="P:regulation of defense response"/>
    <property type="evidence" value="ECO:0007669"/>
    <property type="project" value="UniProtKB-UniRule"/>
</dbReference>
<organism evidence="4">
    <name type="scientific">Salvia splendens</name>
    <name type="common">Scarlet sage</name>
    <dbReference type="NCBI Taxonomy" id="180675"/>
    <lineage>
        <taxon>Eukaryota</taxon>
        <taxon>Viridiplantae</taxon>
        <taxon>Streptophyta</taxon>
        <taxon>Embryophyta</taxon>
        <taxon>Tracheophyta</taxon>
        <taxon>Spermatophyta</taxon>
        <taxon>Magnoliopsida</taxon>
        <taxon>eudicotyledons</taxon>
        <taxon>Gunneridae</taxon>
        <taxon>Pentapetalae</taxon>
        <taxon>asterids</taxon>
        <taxon>lamiids</taxon>
        <taxon>Lamiales</taxon>
        <taxon>Lamiaceae</taxon>
        <taxon>Nepetoideae</taxon>
        <taxon>Mentheae</taxon>
        <taxon>Salviinae</taxon>
        <taxon>Salvia</taxon>
        <taxon>Salvia subgen. Calosphace</taxon>
        <taxon>core Calosphace</taxon>
    </lineage>
</organism>
<dbReference type="EMBL" id="PNBA02000006">
    <property type="protein sequence ID" value="KAG6420905.1"/>
    <property type="molecule type" value="Genomic_DNA"/>
</dbReference>
<evidence type="ECO:0000313" key="5">
    <source>
        <dbReference type="Proteomes" id="UP000298416"/>
    </source>
</evidence>
<accession>A0A8X8XZA6</accession>
<keyword evidence="5" id="KW-1185">Reference proteome</keyword>
<feature type="domain" description="Tify" evidence="3">
    <location>
        <begin position="120"/>
        <end position="155"/>
    </location>
</feature>
<comment type="caution">
    <text evidence="4">The sequence shown here is derived from an EMBL/GenBank/DDBJ whole genome shotgun (WGS) entry which is preliminary data.</text>
</comment>
<dbReference type="PROSITE" id="PS51320">
    <property type="entry name" value="TIFY"/>
    <property type="match status" value="1"/>
</dbReference>
<name>A0A8X8XZA6_SALSN</name>
<comment type="similarity">
    <text evidence="1 2">Belongs to the TIFY/JAZ family.</text>
</comment>
<dbReference type="InterPro" id="IPR010399">
    <property type="entry name" value="Tify_dom"/>
</dbReference>
<dbReference type="Pfam" id="PF06200">
    <property type="entry name" value="tify"/>
    <property type="match status" value="1"/>
</dbReference>
<dbReference type="InterPro" id="IPR040390">
    <property type="entry name" value="TIFY/JAZ"/>
</dbReference>
<dbReference type="GO" id="GO:0005634">
    <property type="term" value="C:nucleus"/>
    <property type="evidence" value="ECO:0007669"/>
    <property type="project" value="UniProtKB-SubCell"/>
</dbReference>